<comment type="caution">
    <text evidence="1">The sequence shown here is derived from an EMBL/GenBank/DDBJ whole genome shotgun (WGS) entry which is preliminary data.</text>
</comment>
<keyword evidence="2" id="KW-1185">Reference proteome</keyword>
<sequence length="48" mass="5690">MAIIPTGGWWKTRTIHKRYNQSVRYSLIISIETDLEDLLTPIFNELRV</sequence>
<dbReference type="RefSeq" id="WP_241290855.1">
    <property type="nucleotide sequence ID" value="NZ_JAKZGR010000001.1"/>
</dbReference>
<evidence type="ECO:0000313" key="1">
    <source>
        <dbReference type="EMBL" id="MFC3976241.1"/>
    </source>
</evidence>
<evidence type="ECO:0000313" key="2">
    <source>
        <dbReference type="Proteomes" id="UP001595766"/>
    </source>
</evidence>
<protein>
    <submittedName>
        <fullName evidence="1">Uncharacterized protein</fullName>
    </submittedName>
</protein>
<dbReference type="EMBL" id="JBHSAV010000023">
    <property type="protein sequence ID" value="MFC3976241.1"/>
    <property type="molecule type" value="Genomic_DNA"/>
</dbReference>
<name>A0ABV8EKR7_9BACT</name>
<gene>
    <name evidence="1" type="ORF">ACFOUP_07620</name>
</gene>
<reference evidence="2" key="1">
    <citation type="journal article" date="2019" name="Int. J. Syst. Evol. Microbiol.">
        <title>The Global Catalogue of Microorganisms (GCM) 10K type strain sequencing project: providing services to taxonomists for standard genome sequencing and annotation.</title>
        <authorList>
            <consortium name="The Broad Institute Genomics Platform"/>
            <consortium name="The Broad Institute Genome Sequencing Center for Infectious Disease"/>
            <person name="Wu L."/>
            <person name="Ma J."/>
        </authorList>
    </citation>
    <scope>NUCLEOTIDE SEQUENCE [LARGE SCALE GENOMIC DNA]</scope>
    <source>
        <strain evidence="2">CECT 8551</strain>
    </source>
</reference>
<organism evidence="1 2">
    <name type="scientific">Belliella kenyensis</name>
    <dbReference type="NCBI Taxonomy" id="1472724"/>
    <lineage>
        <taxon>Bacteria</taxon>
        <taxon>Pseudomonadati</taxon>
        <taxon>Bacteroidota</taxon>
        <taxon>Cytophagia</taxon>
        <taxon>Cytophagales</taxon>
        <taxon>Cyclobacteriaceae</taxon>
        <taxon>Belliella</taxon>
    </lineage>
</organism>
<accession>A0ABV8EKR7</accession>
<dbReference type="Proteomes" id="UP001595766">
    <property type="component" value="Unassembled WGS sequence"/>
</dbReference>
<proteinExistence type="predicted"/>